<dbReference type="KEGG" id="yli:2912081"/>
<dbReference type="InterPro" id="IPR051209">
    <property type="entry name" value="FAD-bind_Monooxygenase_sf"/>
</dbReference>
<evidence type="ECO:0000256" key="1">
    <source>
        <dbReference type="ARBA" id="ARBA00010139"/>
    </source>
</evidence>
<reference evidence="2 3" key="1">
    <citation type="journal article" date="2016" name="PLoS ONE">
        <title>Sequence Assembly of Yarrowia lipolytica Strain W29/CLIB89 Shows Transposable Element Diversity.</title>
        <authorList>
            <person name="Magnan C."/>
            <person name="Yu J."/>
            <person name="Chang I."/>
            <person name="Jahn E."/>
            <person name="Kanomata Y."/>
            <person name="Wu J."/>
            <person name="Zeller M."/>
            <person name="Oakes M."/>
            <person name="Baldi P."/>
            <person name="Sandmeyer S."/>
        </authorList>
    </citation>
    <scope>NUCLEOTIDE SEQUENCE [LARGE SCALE GENOMIC DNA]</scope>
    <source>
        <strain evidence="3">CLIB89(W29)</strain>
    </source>
</reference>
<evidence type="ECO:0008006" key="4">
    <source>
        <dbReference type="Google" id="ProtNLM"/>
    </source>
</evidence>
<dbReference type="SUPFAM" id="SSF51905">
    <property type="entry name" value="FAD/NAD(P)-binding domain"/>
    <property type="match status" value="2"/>
</dbReference>
<dbReference type="VEuPathDB" id="FungiDB:YALI1_E02626g"/>
<organism evidence="2 3">
    <name type="scientific">Yarrowia lipolytica</name>
    <name type="common">Candida lipolytica</name>
    <dbReference type="NCBI Taxonomy" id="4952"/>
    <lineage>
        <taxon>Eukaryota</taxon>
        <taxon>Fungi</taxon>
        <taxon>Dikarya</taxon>
        <taxon>Ascomycota</taxon>
        <taxon>Saccharomycotina</taxon>
        <taxon>Dipodascomycetes</taxon>
        <taxon>Dipodascales</taxon>
        <taxon>Dipodascales incertae sedis</taxon>
        <taxon>Yarrowia</taxon>
    </lineage>
</organism>
<dbReference type="PANTHER" id="PTHR42877:SF5">
    <property type="entry name" value="L-ORNITHINE N(5)-MONOOXYGENASE-RELATED"/>
    <property type="match status" value="1"/>
</dbReference>
<dbReference type="eggNOG" id="KOG1399">
    <property type="taxonomic scope" value="Eukaryota"/>
</dbReference>
<evidence type="ECO:0000313" key="2">
    <source>
        <dbReference type="EMBL" id="AOW04839.1"/>
    </source>
</evidence>
<comment type="similarity">
    <text evidence="1">Belongs to the FAD-binding monooxygenase family.</text>
</comment>
<sequence length="536" mass="60643">MKPLYITADIFDFITSYTNIDLYRQPNTMTKLHSQVLIVGGGFSGIATSIKLLKDWKVTDFHVYDRNEKFGGTWAANTYPGAASDIPAVWYCLASDPKIDWESAYPSQQELSEYIAGVVDKYGLKSFATFNSEIERIEWIPNERLWKATIAHNGNTITHTARVLFMGQGCLVTPNHVKIKGMEDFQGPIMHTAEWKPFDYDNKDVVVIGNGCSAAQVTSEVAKTAKSVTQFARSPQWIVPRTPVTIGPILRTILSWFPFLIPVLRFFVFCLLEMNWNMFRGGWWSDFDRSMRTKVAVKIAKKNMPEKYHETAIPKYQLGCKRIIFDCGYWAALKMESVLLTFDKLVEVGKNSVKDINGNQYPADLIVDATGFNIGRSMTSVDVIGENGMPLSEFWDGKVAAYETVMVPNYPNMFMLFGPNATTGHNSVIFGIENGLKFVESVASDVIQGRSDYVTVKPQAYDQWVQRIQAAIKQTNFATGGCVSWYMSVGEATHNAVSYPWTQLRFWWRARFPHYDDIYVENKSQKVTPGKAIKAE</sequence>
<dbReference type="GeneID" id="2912081"/>
<accession>A0A1D8NGT1</accession>
<dbReference type="Proteomes" id="UP000182444">
    <property type="component" value="Chromosome 1E"/>
</dbReference>
<dbReference type="InterPro" id="IPR036188">
    <property type="entry name" value="FAD/NAD-bd_sf"/>
</dbReference>
<dbReference type="AlphaFoldDB" id="A0A1D8NGT1"/>
<proteinExistence type="inferred from homology"/>
<gene>
    <name evidence="2" type="ORF">YALI1_E02626g</name>
</gene>
<dbReference type="Pfam" id="PF13738">
    <property type="entry name" value="Pyr_redox_3"/>
    <property type="match status" value="1"/>
</dbReference>
<dbReference type="SMR" id="A0A1D8NGT1"/>
<dbReference type="OMA" id="GCQSWYI"/>
<name>A0A1D8NGT1_YARLL</name>
<evidence type="ECO:0000313" key="3">
    <source>
        <dbReference type="Proteomes" id="UP000182444"/>
    </source>
</evidence>
<dbReference type="EMBL" id="CP017557">
    <property type="protein sequence ID" value="AOW04839.1"/>
    <property type="molecule type" value="Genomic_DNA"/>
</dbReference>
<dbReference type="VEuPathDB" id="FungiDB:YALI0_E02112g"/>
<dbReference type="PANTHER" id="PTHR42877">
    <property type="entry name" value="L-ORNITHINE N(5)-MONOOXYGENASE-RELATED"/>
    <property type="match status" value="1"/>
</dbReference>
<dbReference type="RefSeq" id="XP_503445.3">
    <property type="nucleotide sequence ID" value="XM_503445.3"/>
</dbReference>
<dbReference type="Gene3D" id="3.50.50.60">
    <property type="entry name" value="FAD/NAD(P)-binding domain"/>
    <property type="match status" value="3"/>
</dbReference>
<protein>
    <recommendedName>
        <fullName evidence="4">Baeyer-Villiger monooxygenase</fullName>
    </recommendedName>
</protein>